<evidence type="ECO:0008006" key="7">
    <source>
        <dbReference type="Google" id="ProtNLM"/>
    </source>
</evidence>
<keyword evidence="2" id="KW-0964">Secreted</keyword>
<dbReference type="RefSeq" id="WP_119009139.1">
    <property type="nucleotide sequence ID" value="NZ_BJXK01000010.1"/>
</dbReference>
<dbReference type="AlphaFoldDB" id="A0A511QSN2"/>
<dbReference type="GO" id="GO:0004601">
    <property type="term" value="F:peroxidase activity"/>
    <property type="evidence" value="ECO:0007669"/>
    <property type="project" value="InterPro"/>
</dbReference>
<feature type="chain" id="PRO_5022208106" description="Ovoperoxidase" evidence="4">
    <location>
        <begin position="21"/>
        <end position="771"/>
    </location>
</feature>
<sequence length="771" mass="85055">MKKIIVLWGALALLPAVSQGQTCKSTAQEFRSITGYCNNSIEPKLGVAWDIDIENSEGPVREGIFRRFEQAEYSDIATRTSPRDEVANPIVASADLMQINIEDGRYWSHTNLFFVYMMQFVTHDMALTVSPPADPLALNAGLGIEKDAEGSDFLLGGATVDYLDEQGVPQQYNGASAFLDLSSTYGPTNEISNALRTFEGGLLKTAQRKDFKFTRRNTPSRDLCDCVNTDTGEPWSMFNEDLSNIKEVFVESAPGFIPEPFFHLDMCVSPAASFGTTFIPGVGEIPATPGVYSCPNSALGTPPMLLENVKCSINYAALNDPTRSDFEWSIPEGVDWMPFVSETSPQVPFDELTASTNDPSKAFAAGDLRATENLGITVIQNLWLREHNSNARLLSKNNPDWSDEQIFQVARARTIGVYQNVVYNEFLPIILGKKLTQKYKLTKKYKDSDYDVAIDPRTGNSFAAAAMRFGHSMVTNDVFPLDPITMERISTNQKQLPANYFGQNSPAESSVNWIHLGAAAQSTAFAPVDEMMAFIGAQVPSASPPDDAIMAGLVNSRAQMVDRYVEISLNKLDVSNCFSGAISVSVPGFSVFRGRTHGLPSYHQLAKQWTGNAIYGTKGCPEPLENQEYDPLQCFEAFTQDTDSNYALQLRDTFKRLDLIDPFVGMLIESEIVCTDCKFGSLEGSNELHQKANVKSGIVGPTAGEIIADQFYRSKYGDRFWFENSIHGWSKSDLRTIHSTTMKDLISTHFPSLSAQLKGRDSALIGVAIYN</sequence>
<reference evidence="5 6" key="1">
    <citation type="submission" date="2019-07" db="EMBL/GenBank/DDBJ databases">
        <title>Whole genome shotgun sequence of Vibrio superstes NBRC 103154.</title>
        <authorList>
            <person name="Hosoyama A."/>
            <person name="Uohara A."/>
            <person name="Ohji S."/>
            <person name="Ichikawa N."/>
        </authorList>
    </citation>
    <scope>NUCLEOTIDE SEQUENCE [LARGE SCALE GENOMIC DNA]</scope>
    <source>
        <strain evidence="5 6">NBRC 103154</strain>
    </source>
</reference>
<dbReference type="InterPro" id="IPR019791">
    <property type="entry name" value="Haem_peroxidase_animal"/>
</dbReference>
<dbReference type="InterPro" id="IPR010255">
    <property type="entry name" value="Haem_peroxidase_sf"/>
</dbReference>
<keyword evidence="4" id="KW-0732">Signal</keyword>
<evidence type="ECO:0000256" key="4">
    <source>
        <dbReference type="SAM" id="SignalP"/>
    </source>
</evidence>
<dbReference type="PROSITE" id="PS50292">
    <property type="entry name" value="PEROXIDASE_3"/>
    <property type="match status" value="1"/>
</dbReference>
<dbReference type="EMBL" id="BJXK01000010">
    <property type="protein sequence ID" value="GEM80350.1"/>
    <property type="molecule type" value="Genomic_DNA"/>
</dbReference>
<protein>
    <recommendedName>
        <fullName evidence="7">Ovoperoxidase</fullName>
    </recommendedName>
</protein>
<gene>
    <name evidence="5" type="ORF">VSU01S_25950</name>
</gene>
<dbReference type="GO" id="GO:0005576">
    <property type="term" value="C:extracellular region"/>
    <property type="evidence" value="ECO:0007669"/>
    <property type="project" value="UniProtKB-SubCell"/>
</dbReference>
<accession>A0A511QSN2</accession>
<dbReference type="PANTHER" id="PTHR11475">
    <property type="entry name" value="OXIDASE/PEROXIDASE"/>
    <property type="match status" value="1"/>
</dbReference>
<evidence type="ECO:0000256" key="1">
    <source>
        <dbReference type="ARBA" id="ARBA00004613"/>
    </source>
</evidence>
<dbReference type="Proteomes" id="UP000321113">
    <property type="component" value="Unassembled WGS sequence"/>
</dbReference>
<dbReference type="OrthoDB" id="9765610at2"/>
<organism evidence="5 6">
    <name type="scientific">Vibrio superstes NBRC 103154</name>
    <dbReference type="NCBI Taxonomy" id="1219062"/>
    <lineage>
        <taxon>Bacteria</taxon>
        <taxon>Pseudomonadati</taxon>
        <taxon>Pseudomonadota</taxon>
        <taxon>Gammaproteobacteria</taxon>
        <taxon>Vibrionales</taxon>
        <taxon>Vibrionaceae</taxon>
        <taxon>Vibrio</taxon>
    </lineage>
</organism>
<dbReference type="Gene3D" id="1.10.640.10">
    <property type="entry name" value="Haem peroxidase domain superfamily, animal type"/>
    <property type="match status" value="2"/>
</dbReference>
<dbReference type="GO" id="GO:0006979">
    <property type="term" value="P:response to oxidative stress"/>
    <property type="evidence" value="ECO:0007669"/>
    <property type="project" value="InterPro"/>
</dbReference>
<dbReference type="Pfam" id="PF03098">
    <property type="entry name" value="An_peroxidase"/>
    <property type="match status" value="3"/>
</dbReference>
<keyword evidence="6" id="KW-1185">Reference proteome</keyword>
<feature type="signal peptide" evidence="4">
    <location>
        <begin position="1"/>
        <end position="20"/>
    </location>
</feature>
<comment type="subcellular location">
    <subcellularLocation>
        <location evidence="1">Secreted</location>
    </subcellularLocation>
</comment>
<comment type="caution">
    <text evidence="5">The sequence shown here is derived from an EMBL/GenBank/DDBJ whole genome shotgun (WGS) entry which is preliminary data.</text>
</comment>
<dbReference type="InterPro" id="IPR037120">
    <property type="entry name" value="Haem_peroxidase_sf_animal"/>
</dbReference>
<dbReference type="SUPFAM" id="SSF48113">
    <property type="entry name" value="Heme-dependent peroxidases"/>
    <property type="match status" value="1"/>
</dbReference>
<evidence type="ECO:0000256" key="2">
    <source>
        <dbReference type="ARBA" id="ARBA00022525"/>
    </source>
</evidence>
<proteinExistence type="predicted"/>
<evidence type="ECO:0000313" key="6">
    <source>
        <dbReference type="Proteomes" id="UP000321113"/>
    </source>
</evidence>
<dbReference type="PANTHER" id="PTHR11475:SF4">
    <property type="entry name" value="CHORION PEROXIDASE"/>
    <property type="match status" value="1"/>
</dbReference>
<evidence type="ECO:0000256" key="3">
    <source>
        <dbReference type="ARBA" id="ARBA00023180"/>
    </source>
</evidence>
<keyword evidence="3" id="KW-0325">Glycoprotein</keyword>
<name>A0A511QSN2_9VIBR</name>
<evidence type="ECO:0000313" key="5">
    <source>
        <dbReference type="EMBL" id="GEM80350.1"/>
    </source>
</evidence>
<dbReference type="GO" id="GO:0020037">
    <property type="term" value="F:heme binding"/>
    <property type="evidence" value="ECO:0007669"/>
    <property type="project" value="InterPro"/>
</dbReference>